<dbReference type="Proteomes" id="UP000542674">
    <property type="component" value="Unassembled WGS sequence"/>
</dbReference>
<reference evidence="2 3" key="1">
    <citation type="submission" date="2020-08" db="EMBL/GenBank/DDBJ databases">
        <title>Sequencing the genomes of 1000 actinobacteria strains.</title>
        <authorList>
            <person name="Klenk H.-P."/>
        </authorList>
    </citation>
    <scope>NUCLEOTIDE SEQUENCE [LARGE SCALE GENOMIC DNA]</scope>
    <source>
        <strain evidence="2 3">DSM 45084</strain>
    </source>
</reference>
<feature type="transmembrane region" description="Helical" evidence="1">
    <location>
        <begin position="52"/>
        <end position="76"/>
    </location>
</feature>
<dbReference type="InterPro" id="IPR013901">
    <property type="entry name" value="Anthrone_oxy"/>
</dbReference>
<dbReference type="EMBL" id="JACHJS010000001">
    <property type="protein sequence ID" value="MBB4967007.1"/>
    <property type="molecule type" value="Genomic_DNA"/>
</dbReference>
<dbReference type="Pfam" id="PF08592">
    <property type="entry name" value="Anthrone_oxy"/>
    <property type="match status" value="1"/>
</dbReference>
<comment type="caution">
    <text evidence="2">The sequence shown here is derived from an EMBL/GenBank/DDBJ whole genome shotgun (WGS) entry which is preliminary data.</text>
</comment>
<dbReference type="RefSeq" id="WP_184671359.1">
    <property type="nucleotide sequence ID" value="NZ_BAABAI010000037.1"/>
</dbReference>
<accession>A0A7W7WXE1</accession>
<keyword evidence="1" id="KW-0812">Transmembrane</keyword>
<keyword evidence="1" id="KW-0472">Membrane</keyword>
<gene>
    <name evidence="2" type="ORF">F4559_004366</name>
</gene>
<name>A0A7W7WXE1_9PSEU</name>
<dbReference type="AlphaFoldDB" id="A0A7W7WXE1"/>
<evidence type="ECO:0000313" key="3">
    <source>
        <dbReference type="Proteomes" id="UP000542674"/>
    </source>
</evidence>
<feature type="transmembrane region" description="Helical" evidence="1">
    <location>
        <begin position="83"/>
        <end position="104"/>
    </location>
</feature>
<keyword evidence="1" id="KW-1133">Transmembrane helix</keyword>
<organism evidence="2 3">
    <name type="scientific">Saccharothrix violaceirubra</name>
    <dbReference type="NCBI Taxonomy" id="413306"/>
    <lineage>
        <taxon>Bacteria</taxon>
        <taxon>Bacillati</taxon>
        <taxon>Actinomycetota</taxon>
        <taxon>Actinomycetes</taxon>
        <taxon>Pseudonocardiales</taxon>
        <taxon>Pseudonocardiaceae</taxon>
        <taxon>Saccharothrix</taxon>
    </lineage>
</organism>
<feature type="transmembrane region" description="Helical" evidence="1">
    <location>
        <begin position="136"/>
        <end position="155"/>
    </location>
</feature>
<sequence>MSDRLARGVLWLAAALTALIAGFFYAYACSVMPGLATVDDATFIASMRGINAVVRNVAFAPSFFGALVVTAVAVALHRRRLRVLPWVVAALVLYAAAFALTMGLNVPLNEWLATVDTTDAAGVRAAYEGPWVTWNIVRTVLSVGALACLLVAVAVRGGPPLRG</sequence>
<evidence type="ECO:0000313" key="2">
    <source>
        <dbReference type="EMBL" id="MBB4967007.1"/>
    </source>
</evidence>
<keyword evidence="3" id="KW-1185">Reference proteome</keyword>
<evidence type="ECO:0000256" key="1">
    <source>
        <dbReference type="SAM" id="Phobius"/>
    </source>
</evidence>
<proteinExistence type="predicted"/>
<protein>
    <submittedName>
        <fullName evidence="2">Putative membrane protein</fullName>
    </submittedName>
</protein>